<dbReference type="GeneID" id="87823373"/>
<organism evidence="1 2">
    <name type="scientific">Parathielavia appendiculata</name>
    <dbReference type="NCBI Taxonomy" id="2587402"/>
    <lineage>
        <taxon>Eukaryota</taxon>
        <taxon>Fungi</taxon>
        <taxon>Dikarya</taxon>
        <taxon>Ascomycota</taxon>
        <taxon>Pezizomycotina</taxon>
        <taxon>Sordariomycetes</taxon>
        <taxon>Sordariomycetidae</taxon>
        <taxon>Sordariales</taxon>
        <taxon>Chaetomiaceae</taxon>
        <taxon>Parathielavia</taxon>
    </lineage>
</organism>
<proteinExistence type="predicted"/>
<protein>
    <submittedName>
        <fullName evidence="1">Uncharacterized protein</fullName>
    </submittedName>
</protein>
<comment type="caution">
    <text evidence="1">The sequence shown here is derived from an EMBL/GenBank/DDBJ whole genome shotgun (WGS) entry which is preliminary data.</text>
</comment>
<reference evidence="1" key="2">
    <citation type="submission" date="2023-05" db="EMBL/GenBank/DDBJ databases">
        <authorList>
            <consortium name="Lawrence Berkeley National Laboratory"/>
            <person name="Steindorff A."/>
            <person name="Hensen N."/>
            <person name="Bonometti L."/>
            <person name="Westerberg I."/>
            <person name="Brannstrom I.O."/>
            <person name="Guillou S."/>
            <person name="Cros-Aarteil S."/>
            <person name="Calhoun S."/>
            <person name="Haridas S."/>
            <person name="Kuo A."/>
            <person name="Mondo S."/>
            <person name="Pangilinan J."/>
            <person name="Riley R."/>
            <person name="Labutti K."/>
            <person name="Andreopoulos B."/>
            <person name="Lipzen A."/>
            <person name="Chen C."/>
            <person name="Yanf M."/>
            <person name="Daum C."/>
            <person name="Ng V."/>
            <person name="Clum A."/>
            <person name="Ohm R."/>
            <person name="Martin F."/>
            <person name="Silar P."/>
            <person name="Natvig D."/>
            <person name="Lalanne C."/>
            <person name="Gautier V."/>
            <person name="Ament-Velasquez S.L."/>
            <person name="Kruys A."/>
            <person name="Hutchinson M.I."/>
            <person name="Powell A.J."/>
            <person name="Barry K."/>
            <person name="Miller A.N."/>
            <person name="Grigoriev I.V."/>
            <person name="Debuchy R."/>
            <person name="Gladieux P."/>
            <person name="Thoren M.H."/>
            <person name="Johannesson H."/>
        </authorList>
    </citation>
    <scope>NUCLEOTIDE SEQUENCE</scope>
    <source>
        <strain evidence="1">CBS 731.68</strain>
    </source>
</reference>
<dbReference type="AlphaFoldDB" id="A0AAN6Z5D1"/>
<dbReference type="EMBL" id="MU853225">
    <property type="protein sequence ID" value="KAK4125856.1"/>
    <property type="molecule type" value="Genomic_DNA"/>
</dbReference>
<dbReference type="Proteomes" id="UP001302602">
    <property type="component" value="Unassembled WGS sequence"/>
</dbReference>
<evidence type="ECO:0000313" key="2">
    <source>
        <dbReference type="Proteomes" id="UP001302602"/>
    </source>
</evidence>
<evidence type="ECO:0000313" key="1">
    <source>
        <dbReference type="EMBL" id="KAK4125856.1"/>
    </source>
</evidence>
<sequence length="152" mass="17600">MTNRFCDKMCWGRHLNYYGCLRTEVRVTGLRTRTLIVPRQIHYSPFHWWCSRSLCSFASALVRSPALHQRLFQRRVSPAAVPEYPISPTPPARPRMADRDDASDWLGNSGIRRASLLHGRLPHPSLRLQRTRSCRHSIHQISTCPPLMVMVL</sequence>
<keyword evidence="2" id="KW-1185">Reference proteome</keyword>
<name>A0AAN6Z5D1_9PEZI</name>
<reference evidence="1" key="1">
    <citation type="journal article" date="2023" name="Mol. Phylogenet. Evol.">
        <title>Genome-scale phylogeny and comparative genomics of the fungal order Sordariales.</title>
        <authorList>
            <person name="Hensen N."/>
            <person name="Bonometti L."/>
            <person name="Westerberg I."/>
            <person name="Brannstrom I.O."/>
            <person name="Guillou S."/>
            <person name="Cros-Aarteil S."/>
            <person name="Calhoun S."/>
            <person name="Haridas S."/>
            <person name="Kuo A."/>
            <person name="Mondo S."/>
            <person name="Pangilinan J."/>
            <person name="Riley R."/>
            <person name="LaButti K."/>
            <person name="Andreopoulos B."/>
            <person name="Lipzen A."/>
            <person name="Chen C."/>
            <person name="Yan M."/>
            <person name="Daum C."/>
            <person name="Ng V."/>
            <person name="Clum A."/>
            <person name="Steindorff A."/>
            <person name="Ohm R.A."/>
            <person name="Martin F."/>
            <person name="Silar P."/>
            <person name="Natvig D.O."/>
            <person name="Lalanne C."/>
            <person name="Gautier V."/>
            <person name="Ament-Velasquez S.L."/>
            <person name="Kruys A."/>
            <person name="Hutchinson M.I."/>
            <person name="Powell A.J."/>
            <person name="Barry K."/>
            <person name="Miller A.N."/>
            <person name="Grigoriev I.V."/>
            <person name="Debuchy R."/>
            <person name="Gladieux P."/>
            <person name="Hiltunen Thoren M."/>
            <person name="Johannesson H."/>
        </authorList>
    </citation>
    <scope>NUCLEOTIDE SEQUENCE</scope>
    <source>
        <strain evidence="1">CBS 731.68</strain>
    </source>
</reference>
<gene>
    <name evidence="1" type="ORF">N657DRAFT_280917</name>
</gene>
<accession>A0AAN6Z5D1</accession>
<dbReference type="RefSeq" id="XP_062649627.1">
    <property type="nucleotide sequence ID" value="XM_062786605.1"/>
</dbReference>